<dbReference type="Gene3D" id="3.40.50.2020">
    <property type="match status" value="1"/>
</dbReference>
<dbReference type="InterPro" id="IPR000836">
    <property type="entry name" value="PRTase_dom"/>
</dbReference>
<dbReference type="Proteomes" id="UP000319769">
    <property type="component" value="Unassembled WGS sequence"/>
</dbReference>
<dbReference type="InterPro" id="IPR029057">
    <property type="entry name" value="PRTase-like"/>
</dbReference>
<proteinExistence type="predicted"/>
<keyword evidence="2" id="KW-0808">Transferase</keyword>
<dbReference type="RefSeq" id="WP_144746551.1">
    <property type="nucleotide sequence ID" value="NZ_VMNW02000006.1"/>
</dbReference>
<organism evidence="2 3">
    <name type="scientific">Amycolatopsis acidicola</name>
    <dbReference type="NCBI Taxonomy" id="2596893"/>
    <lineage>
        <taxon>Bacteria</taxon>
        <taxon>Bacillati</taxon>
        <taxon>Actinomycetota</taxon>
        <taxon>Actinomycetes</taxon>
        <taxon>Pseudonocardiales</taxon>
        <taxon>Pseudonocardiaceae</taxon>
        <taxon>Amycolatopsis</taxon>
    </lineage>
</organism>
<accession>A0A5N0VJL5</accession>
<feature type="domain" description="Phosphoribosyltransferase" evidence="1">
    <location>
        <begin position="17"/>
        <end position="173"/>
    </location>
</feature>
<dbReference type="Gene3D" id="3.30.1310.20">
    <property type="entry name" value="PRTase-like"/>
    <property type="match status" value="1"/>
</dbReference>
<name>A0A5N0VJL5_9PSEU</name>
<reference evidence="2" key="1">
    <citation type="submission" date="2019-09" db="EMBL/GenBank/DDBJ databases">
        <authorList>
            <person name="Teo W.F.A."/>
            <person name="Duangmal K."/>
        </authorList>
    </citation>
    <scope>NUCLEOTIDE SEQUENCE [LARGE SCALE GENOMIC DNA]</scope>
    <source>
        <strain evidence="2">K81G1</strain>
    </source>
</reference>
<dbReference type="OrthoDB" id="9810066at2"/>
<keyword evidence="3" id="KW-1185">Reference proteome</keyword>
<evidence type="ECO:0000313" key="2">
    <source>
        <dbReference type="EMBL" id="KAA9164922.1"/>
    </source>
</evidence>
<keyword evidence="2" id="KW-0328">Glycosyltransferase</keyword>
<evidence type="ECO:0000259" key="1">
    <source>
        <dbReference type="Pfam" id="PF00156"/>
    </source>
</evidence>
<evidence type="ECO:0000313" key="3">
    <source>
        <dbReference type="Proteomes" id="UP000319769"/>
    </source>
</evidence>
<dbReference type="AlphaFoldDB" id="A0A5N0VJL5"/>
<sequence length="211" mass="22525">MTTFRDRRAAGFSLGEQLRQRDWHAPLVLGIARGGVVVAEAVAEVLDAPLDVVVARKIGAPGHPEFGLGAVTSSGETVYVEQSLRSLGLAPGELDETRSAEQAEAGRRESAYLPARQRVPREGRDVLLIDDGLATGVTACAAARTVRRENPRSLVFAVPVGAPDAVERMAEEVDDVVSLAQPPDFRAVGEWYAHFGQTTDDEVVALLSGSR</sequence>
<dbReference type="GO" id="GO:0016757">
    <property type="term" value="F:glycosyltransferase activity"/>
    <property type="evidence" value="ECO:0007669"/>
    <property type="project" value="UniProtKB-KW"/>
</dbReference>
<dbReference type="SUPFAM" id="SSF53271">
    <property type="entry name" value="PRTase-like"/>
    <property type="match status" value="1"/>
</dbReference>
<dbReference type="CDD" id="cd06223">
    <property type="entry name" value="PRTases_typeI"/>
    <property type="match status" value="1"/>
</dbReference>
<dbReference type="EMBL" id="VMNW02000006">
    <property type="protein sequence ID" value="KAA9164922.1"/>
    <property type="molecule type" value="Genomic_DNA"/>
</dbReference>
<gene>
    <name evidence="2" type="ORF">FPZ12_006610</name>
</gene>
<dbReference type="Pfam" id="PF00156">
    <property type="entry name" value="Pribosyltran"/>
    <property type="match status" value="1"/>
</dbReference>
<comment type="caution">
    <text evidence="2">The sequence shown here is derived from an EMBL/GenBank/DDBJ whole genome shotgun (WGS) entry which is preliminary data.</text>
</comment>
<protein>
    <submittedName>
        <fullName evidence="2">Phosphoribosyltransferase</fullName>
    </submittedName>
</protein>